<keyword evidence="5 11" id="KW-1133">Transmembrane helix</keyword>
<accession>A0A9Q1GWD2</accession>
<comment type="caution">
    <text evidence="12">The sequence shown here is derived from an EMBL/GenBank/DDBJ whole genome shotgun (WGS) entry which is preliminary data.</text>
</comment>
<comment type="subcellular location">
    <subcellularLocation>
        <location evidence="1">Membrane</location>
        <topology evidence="1">Multi-pass membrane protein</topology>
    </subcellularLocation>
</comment>
<dbReference type="GO" id="GO:0046872">
    <property type="term" value="F:metal ion binding"/>
    <property type="evidence" value="ECO:0007669"/>
    <property type="project" value="UniProtKB-KW"/>
</dbReference>
<evidence type="ECO:0000256" key="3">
    <source>
        <dbReference type="ARBA" id="ARBA00022448"/>
    </source>
</evidence>
<keyword evidence="8" id="KW-0479">Metal-binding</keyword>
<evidence type="ECO:0000256" key="10">
    <source>
        <dbReference type="SAM" id="MobiDB-lite"/>
    </source>
</evidence>
<dbReference type="EMBL" id="JAIZAY010000015">
    <property type="protein sequence ID" value="KAJ8027972.1"/>
    <property type="molecule type" value="Genomic_DNA"/>
</dbReference>
<feature type="transmembrane region" description="Helical" evidence="11">
    <location>
        <begin position="295"/>
        <end position="321"/>
    </location>
</feature>
<dbReference type="GO" id="GO:0005283">
    <property type="term" value="F:amino acid:sodium symporter activity"/>
    <property type="evidence" value="ECO:0007669"/>
    <property type="project" value="TreeGrafter"/>
</dbReference>
<keyword evidence="8" id="KW-0915">Sodium</keyword>
<evidence type="ECO:0000256" key="6">
    <source>
        <dbReference type="ARBA" id="ARBA00023136"/>
    </source>
</evidence>
<feature type="transmembrane region" description="Helical" evidence="11">
    <location>
        <begin position="549"/>
        <end position="576"/>
    </location>
</feature>
<gene>
    <name evidence="12" type="ORF">HOLleu_30079</name>
</gene>
<dbReference type="PANTHER" id="PTHR11616">
    <property type="entry name" value="SODIUM/CHLORIDE DEPENDENT TRANSPORTER"/>
    <property type="match status" value="1"/>
</dbReference>
<feature type="transmembrane region" description="Helical" evidence="11">
    <location>
        <begin position="588"/>
        <end position="609"/>
    </location>
</feature>
<keyword evidence="6 11" id="KW-0472">Membrane</keyword>
<reference evidence="12" key="1">
    <citation type="submission" date="2021-10" db="EMBL/GenBank/DDBJ databases">
        <title>Tropical sea cucumber genome reveals ecological adaptation and Cuvierian tubules defense mechanism.</title>
        <authorList>
            <person name="Chen T."/>
        </authorList>
    </citation>
    <scope>NUCLEOTIDE SEQUENCE</scope>
    <source>
        <strain evidence="12">Nanhai2018</strain>
        <tissue evidence="12">Muscle</tissue>
    </source>
</reference>
<feature type="transmembrane region" description="Helical" evidence="11">
    <location>
        <begin position="263"/>
        <end position="283"/>
    </location>
</feature>
<evidence type="ECO:0000313" key="13">
    <source>
        <dbReference type="Proteomes" id="UP001152320"/>
    </source>
</evidence>
<evidence type="ECO:0000256" key="4">
    <source>
        <dbReference type="ARBA" id="ARBA00022692"/>
    </source>
</evidence>
<keyword evidence="7" id="KW-0325">Glycoprotein</keyword>
<dbReference type="PROSITE" id="PS50267">
    <property type="entry name" value="NA_NEUROTRAN_SYMP_3"/>
    <property type="match status" value="1"/>
</dbReference>
<protein>
    <submittedName>
        <fullName evidence="12">Sodium- and chloride-dependent glycine transporter 1</fullName>
    </submittedName>
</protein>
<feature type="transmembrane region" description="Helical" evidence="11">
    <location>
        <begin position="341"/>
        <end position="361"/>
    </location>
</feature>
<evidence type="ECO:0000256" key="9">
    <source>
        <dbReference type="PIRSR" id="PIRSR600175-2"/>
    </source>
</evidence>
<feature type="region of interest" description="Disordered" evidence="10">
    <location>
        <begin position="665"/>
        <end position="696"/>
    </location>
</feature>
<dbReference type="InterPro" id="IPR037272">
    <property type="entry name" value="SNS_sf"/>
</dbReference>
<feature type="transmembrane region" description="Helical" evidence="11">
    <location>
        <begin position="168"/>
        <end position="191"/>
    </location>
</feature>
<feature type="transmembrane region" description="Helical" evidence="11">
    <location>
        <begin position="125"/>
        <end position="147"/>
    </location>
</feature>
<feature type="disulfide bond" evidence="9">
    <location>
        <begin position="213"/>
        <end position="222"/>
    </location>
</feature>
<keyword evidence="9" id="KW-1015">Disulfide bond</keyword>
<dbReference type="Proteomes" id="UP001152320">
    <property type="component" value="Chromosome 15"/>
</dbReference>
<organism evidence="12 13">
    <name type="scientific">Holothuria leucospilota</name>
    <name type="common">Black long sea cucumber</name>
    <name type="synonym">Mertensiothuria leucospilota</name>
    <dbReference type="NCBI Taxonomy" id="206669"/>
    <lineage>
        <taxon>Eukaryota</taxon>
        <taxon>Metazoa</taxon>
        <taxon>Echinodermata</taxon>
        <taxon>Eleutherozoa</taxon>
        <taxon>Echinozoa</taxon>
        <taxon>Holothuroidea</taxon>
        <taxon>Aspidochirotacea</taxon>
        <taxon>Aspidochirotida</taxon>
        <taxon>Holothuriidae</taxon>
        <taxon>Holothuria</taxon>
    </lineage>
</organism>
<evidence type="ECO:0000256" key="2">
    <source>
        <dbReference type="ARBA" id="ARBA00006459"/>
    </source>
</evidence>
<proteinExistence type="inferred from homology"/>
<sequence length="712" mass="79409">METEDSADDVFTSSNVQGGNTMNPNGDASNDSRNVPTTSSGTGHRAGFQQEDEEVIAGGSSYLPSHPEPLLPPEAPMVPPIPISISDENYHRGNWGTKLEFLSAMICQLTPFFMFNFAYQCYRSGGLIFVVPFIVMLFVLGLPVILMQISIGQFSSTGFLTMWRFSPVLKGVSASILLFTVGNMVLLNILFTETLSFVYATLSSPQNLPWSSCANVWNTDKCQDTRGISSNSTTRYDVYHNFSHLPTTPAEEYRRYVAEGNSLQIEIIISALVASCLLLQATLMGIKIVGKLSLCCLVASFLLTVVLLVRSATLPGSYVGLQFLFYPVRDYLFKFEVWKNAFFFVAYLLTFNVGTNITLASHNRFHNNCFLDTAILVMVSIFAPLMLAIATFSFFGFFAYHENLEMNEVVTLGPRMFFEALPQIFLKMPVSHLWTQMWFGLLALNLFTSEIGIIIAITSSILDLFGWVHSWRLIVPITLIICVFLFLVTGFGIFFLGIEVFLSSIDEGLQYLPFIVVAILAFSLVWIYGGNQNFQLLRFGRDIEIMVGFFPAFFDVMFTSLWGLIVPLLLAVAILYRIIVSYEFLTMRVWIVFGLSLLVLGVGFILGALHEAYQHIHINTYFTDYFYRASLPHPRWGPALDAHRKYAGYLPSDFTPQPYRLTHGDHHPEAGLQPTQPVEAGSTAKDTADPGATLPASTPLLGLTLCSTETTL</sequence>
<feature type="binding site" evidence="8">
    <location>
        <position position="449"/>
    </location>
    <ligand>
        <name>Na(+)</name>
        <dbReference type="ChEBI" id="CHEBI:29101"/>
        <label>1</label>
    </ligand>
</feature>
<keyword evidence="3" id="KW-0813">Transport</keyword>
<name>A0A9Q1GWD2_HOLLE</name>
<evidence type="ECO:0000256" key="11">
    <source>
        <dbReference type="SAM" id="Phobius"/>
    </source>
</evidence>
<feature type="region of interest" description="Disordered" evidence="10">
    <location>
        <begin position="1"/>
        <end position="49"/>
    </location>
</feature>
<feature type="compositionally biased region" description="Polar residues" evidence="10">
    <location>
        <begin position="11"/>
        <end position="42"/>
    </location>
</feature>
<evidence type="ECO:0000256" key="7">
    <source>
        <dbReference type="ARBA" id="ARBA00023180"/>
    </source>
</evidence>
<dbReference type="AlphaFoldDB" id="A0A9Q1GWD2"/>
<evidence type="ECO:0000256" key="5">
    <source>
        <dbReference type="ARBA" id="ARBA00022989"/>
    </source>
</evidence>
<evidence type="ECO:0000256" key="1">
    <source>
        <dbReference type="ARBA" id="ARBA00004141"/>
    </source>
</evidence>
<dbReference type="OrthoDB" id="6581954at2759"/>
<dbReference type="InterPro" id="IPR000175">
    <property type="entry name" value="Na/ntran_symport"/>
</dbReference>
<keyword evidence="13" id="KW-1185">Reference proteome</keyword>
<evidence type="ECO:0000256" key="8">
    <source>
        <dbReference type="PIRSR" id="PIRSR600175-1"/>
    </source>
</evidence>
<feature type="transmembrane region" description="Helical" evidence="11">
    <location>
        <begin position="474"/>
        <end position="498"/>
    </location>
</feature>
<feature type="transmembrane region" description="Helical" evidence="11">
    <location>
        <begin position="437"/>
        <end position="462"/>
    </location>
</feature>
<dbReference type="SUPFAM" id="SSF161070">
    <property type="entry name" value="SNF-like"/>
    <property type="match status" value="1"/>
</dbReference>
<feature type="transmembrane region" description="Helical" evidence="11">
    <location>
        <begin position="373"/>
        <end position="400"/>
    </location>
</feature>
<dbReference type="GO" id="GO:0005886">
    <property type="term" value="C:plasma membrane"/>
    <property type="evidence" value="ECO:0007669"/>
    <property type="project" value="TreeGrafter"/>
</dbReference>
<evidence type="ECO:0000313" key="12">
    <source>
        <dbReference type="EMBL" id="KAJ8027972.1"/>
    </source>
</evidence>
<comment type="similarity">
    <text evidence="2">Belongs to the sodium:neurotransmitter symporter (SNF) (TC 2.A.22) family.</text>
</comment>
<dbReference type="Pfam" id="PF00209">
    <property type="entry name" value="SNF"/>
    <property type="match status" value="1"/>
</dbReference>
<keyword evidence="4 11" id="KW-0812">Transmembrane</keyword>
<feature type="transmembrane region" description="Helical" evidence="11">
    <location>
        <begin position="510"/>
        <end position="528"/>
    </location>
</feature>
<dbReference type="PRINTS" id="PR00176">
    <property type="entry name" value="NANEUSMPORT"/>
</dbReference>
<dbReference type="PANTHER" id="PTHR11616:SF321">
    <property type="entry name" value="SODIUM-DEPENDENT NUTRIENT AMINO ACID TRANSPORTER 1-RELATED"/>
    <property type="match status" value="1"/>
</dbReference>
<dbReference type="GO" id="GO:0089718">
    <property type="term" value="P:amino acid import across plasma membrane"/>
    <property type="evidence" value="ECO:0007669"/>
    <property type="project" value="TreeGrafter"/>
</dbReference>